<feature type="domain" description="GGDEF" evidence="11">
    <location>
        <begin position="180"/>
        <end position="309"/>
    </location>
</feature>
<keyword evidence="7" id="KW-0804">Transcription</keyword>
<dbReference type="SUPFAM" id="SSF52172">
    <property type="entry name" value="CheY-like"/>
    <property type="match status" value="1"/>
</dbReference>
<feature type="modified residue" description="4-aspartylphosphate" evidence="8">
    <location>
        <position position="55"/>
    </location>
</feature>
<dbReference type="GO" id="GO:0043565">
    <property type="term" value="F:sequence-specific DNA binding"/>
    <property type="evidence" value="ECO:0007669"/>
    <property type="project" value="InterPro"/>
</dbReference>
<keyword evidence="13" id="KW-1185">Reference proteome</keyword>
<dbReference type="InterPro" id="IPR000160">
    <property type="entry name" value="GGDEF_dom"/>
</dbReference>
<reference evidence="12 13" key="1">
    <citation type="submission" date="2019-07" db="EMBL/GenBank/DDBJ databases">
        <authorList>
            <person name="Kim J."/>
        </authorList>
    </citation>
    <scope>NUCLEOTIDE SEQUENCE [LARGE SCALE GENOMIC DNA]</scope>
    <source>
        <strain evidence="12 13">G13</strain>
    </source>
</reference>
<dbReference type="PANTHER" id="PTHR42713:SF3">
    <property type="entry name" value="TRANSCRIPTIONAL REGULATORY PROTEIN HPTR"/>
    <property type="match status" value="1"/>
</dbReference>
<evidence type="ECO:0000259" key="10">
    <source>
        <dbReference type="PROSITE" id="PS50110"/>
    </source>
</evidence>
<evidence type="ECO:0000256" key="5">
    <source>
        <dbReference type="ARBA" id="ARBA00023015"/>
    </source>
</evidence>
<dbReference type="Proteomes" id="UP000316330">
    <property type="component" value="Unassembled WGS sequence"/>
</dbReference>
<dbReference type="InterPro" id="IPR011006">
    <property type="entry name" value="CheY-like_superfamily"/>
</dbReference>
<keyword evidence="4" id="KW-0902">Two-component regulatory system</keyword>
<dbReference type="InterPro" id="IPR041522">
    <property type="entry name" value="CdaR_GGDEF"/>
</dbReference>
<evidence type="ECO:0000256" key="1">
    <source>
        <dbReference type="ARBA" id="ARBA00004496"/>
    </source>
</evidence>
<dbReference type="EMBL" id="VNJJ01000002">
    <property type="protein sequence ID" value="TVY03305.1"/>
    <property type="molecule type" value="Genomic_DNA"/>
</dbReference>
<evidence type="ECO:0000259" key="9">
    <source>
        <dbReference type="PROSITE" id="PS01124"/>
    </source>
</evidence>
<evidence type="ECO:0000259" key="11">
    <source>
        <dbReference type="PROSITE" id="PS50887"/>
    </source>
</evidence>
<dbReference type="InterPro" id="IPR051552">
    <property type="entry name" value="HptR"/>
</dbReference>
<dbReference type="SMART" id="SM00342">
    <property type="entry name" value="HTH_ARAC"/>
    <property type="match status" value="1"/>
</dbReference>
<dbReference type="PROSITE" id="PS50110">
    <property type="entry name" value="RESPONSE_REGULATORY"/>
    <property type="match status" value="1"/>
</dbReference>
<keyword evidence="3 8" id="KW-0597">Phosphoprotein</keyword>
<accession>A0A559JTU1</accession>
<name>A0A559JTU1_9BACL</name>
<dbReference type="InterPro" id="IPR009057">
    <property type="entry name" value="Homeodomain-like_sf"/>
</dbReference>
<protein>
    <submittedName>
        <fullName evidence="12">Response regulator</fullName>
    </submittedName>
</protein>
<dbReference type="Pfam" id="PF17853">
    <property type="entry name" value="GGDEF_2"/>
    <property type="match status" value="1"/>
</dbReference>
<feature type="domain" description="HTH araC/xylS-type" evidence="9">
    <location>
        <begin position="435"/>
        <end position="533"/>
    </location>
</feature>
<evidence type="ECO:0000256" key="2">
    <source>
        <dbReference type="ARBA" id="ARBA00022490"/>
    </source>
</evidence>
<evidence type="ECO:0000256" key="6">
    <source>
        <dbReference type="ARBA" id="ARBA00023125"/>
    </source>
</evidence>
<dbReference type="CDD" id="cd17536">
    <property type="entry name" value="REC_YesN-like"/>
    <property type="match status" value="1"/>
</dbReference>
<feature type="domain" description="Response regulatory" evidence="10">
    <location>
        <begin position="3"/>
        <end position="120"/>
    </location>
</feature>
<dbReference type="Gene3D" id="1.10.10.60">
    <property type="entry name" value="Homeodomain-like"/>
    <property type="match status" value="2"/>
</dbReference>
<keyword evidence="2" id="KW-0963">Cytoplasm</keyword>
<dbReference type="PANTHER" id="PTHR42713">
    <property type="entry name" value="HISTIDINE KINASE-RELATED"/>
    <property type="match status" value="1"/>
</dbReference>
<dbReference type="PROSITE" id="PS01124">
    <property type="entry name" value="HTH_ARAC_FAMILY_2"/>
    <property type="match status" value="1"/>
</dbReference>
<evidence type="ECO:0000256" key="8">
    <source>
        <dbReference type="PROSITE-ProRule" id="PRU00169"/>
    </source>
</evidence>
<evidence type="ECO:0000256" key="3">
    <source>
        <dbReference type="ARBA" id="ARBA00022553"/>
    </source>
</evidence>
<dbReference type="InterPro" id="IPR020449">
    <property type="entry name" value="Tscrpt_reg_AraC-type_HTH"/>
</dbReference>
<evidence type="ECO:0000256" key="7">
    <source>
        <dbReference type="ARBA" id="ARBA00023163"/>
    </source>
</evidence>
<keyword evidence="5" id="KW-0805">Transcription regulation</keyword>
<dbReference type="InterPro" id="IPR018060">
    <property type="entry name" value="HTH_AraC"/>
</dbReference>
<dbReference type="Pfam" id="PF00072">
    <property type="entry name" value="Response_reg"/>
    <property type="match status" value="1"/>
</dbReference>
<dbReference type="SMART" id="SM00448">
    <property type="entry name" value="REC"/>
    <property type="match status" value="1"/>
</dbReference>
<dbReference type="AlphaFoldDB" id="A0A559JTU1"/>
<evidence type="ECO:0000256" key="4">
    <source>
        <dbReference type="ARBA" id="ARBA00023012"/>
    </source>
</evidence>
<dbReference type="RefSeq" id="WP_144699166.1">
    <property type="nucleotide sequence ID" value="NZ_VNJJ01000002.1"/>
</dbReference>
<sequence length="534" mass="60772">MIKMVLVDDEPTIRIGIRTSIDWEVFGLEFVGEAANGVDALTVCMQLKPHIVLTDIRMPFMDGLELSRQLREKLPDTRIVILSGHEEFSYAKEALSLGIQEYLLKPVGAEELSSLLVRLREEIRQDEAVKRSQLSRDHVFNENYPKIKSDFIHLIVRGSTADPSSVYEKAESLQVKLIGRQYSVLAIDIDDFALMTENLPASQRELIRFSVMNVSEELVLSAASGLVGYSEFDHLIGLVCGDTLSSTFIEGLCKEIQHNVKKYLKLSVSVGIGRTRNRMTDLGEAYAEAFSALKTKIYKGRDSLIHYREPKEPAQAQAVLYPSNEEKVITGCIKTLDTAGLNEAIHQIFERFLALQVDAEKIRSICGRLLLVSASSIAEMGIDTAKVIGADFHPYREIERFDTLEDLREWMGEMLFRLTTLVQESKNDKFKGIIKTAIRYMEEHYREDISQADVAAVVYVTPNYLSRVFKEEMGVNFIEWLNRYRIEKAKTFLTEPGAKTSTVAEQVGFSDYKYFSHIFKRFIGCSPKEYKEFR</sequence>
<dbReference type="PRINTS" id="PR00032">
    <property type="entry name" value="HTHARAC"/>
</dbReference>
<proteinExistence type="predicted"/>
<dbReference type="Pfam" id="PF12833">
    <property type="entry name" value="HTH_18"/>
    <property type="match status" value="1"/>
</dbReference>
<dbReference type="Gene3D" id="3.40.50.2300">
    <property type="match status" value="1"/>
</dbReference>
<keyword evidence="6" id="KW-0238">DNA-binding</keyword>
<evidence type="ECO:0000313" key="13">
    <source>
        <dbReference type="Proteomes" id="UP000316330"/>
    </source>
</evidence>
<comment type="caution">
    <text evidence="12">The sequence shown here is derived from an EMBL/GenBank/DDBJ whole genome shotgun (WGS) entry which is preliminary data.</text>
</comment>
<dbReference type="GO" id="GO:0000160">
    <property type="term" value="P:phosphorelay signal transduction system"/>
    <property type="evidence" value="ECO:0007669"/>
    <property type="project" value="UniProtKB-KW"/>
</dbReference>
<organism evidence="12 13">
    <name type="scientific">Cohnella terricola</name>
    <dbReference type="NCBI Taxonomy" id="1289167"/>
    <lineage>
        <taxon>Bacteria</taxon>
        <taxon>Bacillati</taxon>
        <taxon>Bacillota</taxon>
        <taxon>Bacilli</taxon>
        <taxon>Bacillales</taxon>
        <taxon>Paenibacillaceae</taxon>
        <taxon>Cohnella</taxon>
    </lineage>
</organism>
<dbReference type="GO" id="GO:0005737">
    <property type="term" value="C:cytoplasm"/>
    <property type="evidence" value="ECO:0007669"/>
    <property type="project" value="UniProtKB-SubCell"/>
</dbReference>
<gene>
    <name evidence="12" type="ORF">FPZ45_05375</name>
</gene>
<evidence type="ECO:0000313" key="12">
    <source>
        <dbReference type="EMBL" id="TVY03305.1"/>
    </source>
</evidence>
<comment type="subcellular location">
    <subcellularLocation>
        <location evidence="1">Cytoplasm</location>
    </subcellularLocation>
</comment>
<dbReference type="InterPro" id="IPR001789">
    <property type="entry name" value="Sig_transdc_resp-reg_receiver"/>
</dbReference>
<dbReference type="PROSITE" id="PS50887">
    <property type="entry name" value="GGDEF"/>
    <property type="match status" value="1"/>
</dbReference>
<dbReference type="SUPFAM" id="SSF46689">
    <property type="entry name" value="Homeodomain-like"/>
    <property type="match status" value="2"/>
</dbReference>
<dbReference type="GO" id="GO:0003700">
    <property type="term" value="F:DNA-binding transcription factor activity"/>
    <property type="evidence" value="ECO:0007669"/>
    <property type="project" value="InterPro"/>
</dbReference>
<dbReference type="OrthoDB" id="9794370at2"/>